<dbReference type="Proteomes" id="UP000630887">
    <property type="component" value="Unassembled WGS sequence"/>
</dbReference>
<protein>
    <recommendedName>
        <fullName evidence="3">Protein phosphatase 2C-like protein</fullName>
    </recommendedName>
</protein>
<reference evidence="1 2" key="1">
    <citation type="submission" date="2021-01" db="EMBL/GenBank/DDBJ databases">
        <title>Whole genome shotgun sequence of Catellatospora coxensis NBRC 107359.</title>
        <authorList>
            <person name="Komaki H."/>
            <person name="Tamura T."/>
        </authorList>
    </citation>
    <scope>NUCLEOTIDE SEQUENCE [LARGE SCALE GENOMIC DNA]</scope>
    <source>
        <strain evidence="1 2">NBRC 107359</strain>
    </source>
</reference>
<comment type="caution">
    <text evidence="1">The sequence shown here is derived from an EMBL/GenBank/DDBJ whole genome shotgun (WGS) entry which is preliminary data.</text>
</comment>
<proteinExistence type="predicted"/>
<evidence type="ECO:0008006" key="3">
    <source>
        <dbReference type="Google" id="ProtNLM"/>
    </source>
</evidence>
<keyword evidence="2" id="KW-1185">Reference proteome</keyword>
<dbReference type="AlphaFoldDB" id="A0A8J3L4H9"/>
<evidence type="ECO:0000313" key="2">
    <source>
        <dbReference type="Proteomes" id="UP000630887"/>
    </source>
</evidence>
<sequence>MRVTMATEAAPGRPANEDQVFHYQSVVGVLDGVTAPKDLETGCEHGPAWYVRQLVTHLKAAINDSPAVPLTRLLGSAIKRVTLDHPDCDLSNPSTPAATVCLVRETEYELEYLILCDSPLVVDRGTVTTVLADKRFERVIKRIREEALIGDVAIDSEEHAARLRVAADRKRLLTNTPEGYWIAAAEPVAAEHAITGRLPLTGPRAVRRAALLTDGASCAVDTFDLYSWRGLLDLITEHGPQELIRQVRHAENADSDGYERPRYKRHDDATVALCLFDEENQ</sequence>
<dbReference type="RefSeq" id="WP_239168092.1">
    <property type="nucleotide sequence ID" value="NZ_BONI01000173.1"/>
</dbReference>
<accession>A0A8J3L4H9</accession>
<gene>
    <name evidence="1" type="ORF">Cco03nite_83380</name>
</gene>
<dbReference type="EMBL" id="BONI01000173">
    <property type="protein sequence ID" value="GIG11638.1"/>
    <property type="molecule type" value="Genomic_DNA"/>
</dbReference>
<evidence type="ECO:0000313" key="1">
    <source>
        <dbReference type="EMBL" id="GIG11638.1"/>
    </source>
</evidence>
<organism evidence="1 2">
    <name type="scientific">Catellatospora coxensis</name>
    <dbReference type="NCBI Taxonomy" id="310354"/>
    <lineage>
        <taxon>Bacteria</taxon>
        <taxon>Bacillati</taxon>
        <taxon>Actinomycetota</taxon>
        <taxon>Actinomycetes</taxon>
        <taxon>Micromonosporales</taxon>
        <taxon>Micromonosporaceae</taxon>
        <taxon>Catellatospora</taxon>
    </lineage>
</organism>
<name>A0A8J3L4H9_9ACTN</name>